<keyword evidence="7 10" id="KW-0862">Zinc</keyword>
<reference evidence="16 17" key="1">
    <citation type="submission" date="2015-11" db="EMBL/GenBank/DDBJ databases">
        <title>Exploring the genomic traits of fungus-feeding bacterial genus Collimonas.</title>
        <authorList>
            <person name="Song C."/>
            <person name="Schmidt R."/>
            <person name="de Jager V."/>
            <person name="Krzyzanowska D."/>
            <person name="Jongedijk E."/>
            <person name="Cankar K."/>
            <person name="Beekwilder J."/>
            <person name="van Veen A."/>
            <person name="de Boer W."/>
            <person name="van Veen J.A."/>
            <person name="Garbeva P."/>
        </authorList>
    </citation>
    <scope>NUCLEOTIDE SEQUENCE [LARGE SCALE GENOMIC DNA]</scope>
    <source>
        <strain evidence="16 17">Ter291</strain>
    </source>
</reference>
<proteinExistence type="inferred from homology"/>
<dbReference type="Pfam" id="PF04151">
    <property type="entry name" value="PPC"/>
    <property type="match status" value="1"/>
</dbReference>
<feature type="chain" id="PRO_5044984241" description="Neutral metalloproteinase" evidence="10">
    <location>
        <begin position="31"/>
        <end position="606"/>
    </location>
</feature>
<dbReference type="SUPFAM" id="SSF55486">
    <property type="entry name" value="Metalloproteases ('zincins'), catalytic domain"/>
    <property type="match status" value="1"/>
</dbReference>
<dbReference type="Gene3D" id="1.10.390.10">
    <property type="entry name" value="Neutral Protease Domain 2"/>
    <property type="match status" value="1"/>
</dbReference>
<keyword evidence="10" id="KW-0964">Secreted</keyword>
<dbReference type="Gene3D" id="3.10.450.490">
    <property type="match status" value="1"/>
</dbReference>
<comment type="similarity">
    <text evidence="2 10">Belongs to the peptidase M4 family.</text>
</comment>
<dbReference type="CDD" id="cd09597">
    <property type="entry name" value="M4_TLP"/>
    <property type="match status" value="1"/>
</dbReference>
<evidence type="ECO:0000259" key="13">
    <source>
        <dbReference type="Pfam" id="PF03413"/>
    </source>
</evidence>
<dbReference type="InterPro" id="IPR023612">
    <property type="entry name" value="Peptidase_M4"/>
</dbReference>
<sequence length="606" mass="64555">MKPVLRHVEGPLFQPLFLSLLLAASSSAIAAERVDLERYTPQVQAAKQGGQVSAQAFLGLSSEELKPLRSQNYANGKVVTRYQQYFQGVPVWDQAIVEHRAANQAQPAMSGGLLRNIDNDLPSAKPVYAAADVLLQAKSIARAAVTENEQAKLYVQLGQNNVAQLIYVVSFVNKSAAKPSRPYYIIDANSGAVLKQWEGITHYEASGPGGNAKTGQYEYQPGGKYGPLVVDSNCNMVTPNVVTVDLQNGSSGSTPFHFTCPRNTYKAVNGAFSPLNDAHYFGNVVFNMYQSWLNLRPISQTLYMKVHYGNNYENAFWDGSAMNFGDGASTFYPLVALDVSGHEISHGFTEQNSGLVYSGMSGGMNEAFSDMAGEAAENYMKGTNDFLVGTEIFKASGALRYMANPTQDGRSIDNAKNYTSSLDVHYSSGVYNKAFYLLATTSGWSTRKAFEVMADANHLYWTANSTFNQGACGVEKAAADRGYLVADVTAAFKGVGVSCSGSSGNVLVKGVPVTGISVASGGSNVYSIVVPAGARNLNFKLSGGSGDGDIYVKLGATPSTTSYDAKSDGSSNAESVTIGAPGAGTYYLLLNAYRAVSGASLVVNYQ</sequence>
<keyword evidence="5 10" id="KW-0732">Signal</keyword>
<dbReference type="Pfam" id="PF02868">
    <property type="entry name" value="Peptidase_M4_C"/>
    <property type="match status" value="1"/>
</dbReference>
<dbReference type="Pfam" id="PF01447">
    <property type="entry name" value="Peptidase_M4"/>
    <property type="match status" value="1"/>
</dbReference>
<evidence type="ECO:0000256" key="4">
    <source>
        <dbReference type="ARBA" id="ARBA00022723"/>
    </source>
</evidence>
<evidence type="ECO:0000256" key="1">
    <source>
        <dbReference type="ARBA" id="ARBA00001947"/>
    </source>
</evidence>
<organism evidence="16 17">
    <name type="scientific">Collimonas pratensis</name>
    <dbReference type="NCBI Taxonomy" id="279113"/>
    <lineage>
        <taxon>Bacteria</taxon>
        <taxon>Pseudomonadati</taxon>
        <taxon>Pseudomonadota</taxon>
        <taxon>Betaproteobacteria</taxon>
        <taxon>Burkholderiales</taxon>
        <taxon>Oxalobacteraceae</taxon>
        <taxon>Collimonas</taxon>
    </lineage>
</organism>
<dbReference type="Pfam" id="PF07504">
    <property type="entry name" value="FTP"/>
    <property type="match status" value="1"/>
</dbReference>
<dbReference type="EMBL" id="CP013236">
    <property type="protein sequence ID" value="AMP15623.1"/>
    <property type="molecule type" value="Genomic_DNA"/>
</dbReference>
<dbReference type="PANTHER" id="PTHR33794">
    <property type="entry name" value="BACILLOLYSIN"/>
    <property type="match status" value="1"/>
</dbReference>
<comment type="subcellular location">
    <subcellularLocation>
        <location evidence="10">Secreted</location>
    </subcellularLocation>
</comment>
<evidence type="ECO:0000256" key="10">
    <source>
        <dbReference type="RuleBase" id="RU366073"/>
    </source>
</evidence>
<evidence type="ECO:0000313" key="16">
    <source>
        <dbReference type="EMBL" id="AMP15623.1"/>
    </source>
</evidence>
<dbReference type="Gene3D" id="3.10.450.40">
    <property type="match status" value="1"/>
</dbReference>
<keyword evidence="9" id="KW-0865">Zymogen</keyword>
<gene>
    <name evidence="16" type="primary">mcp02</name>
    <name evidence="16" type="ORF">CPter291_3388</name>
</gene>
<dbReference type="Pfam" id="PF03413">
    <property type="entry name" value="PepSY"/>
    <property type="match status" value="1"/>
</dbReference>
<dbReference type="Proteomes" id="UP000074914">
    <property type="component" value="Chromosome"/>
</dbReference>
<dbReference type="InterPro" id="IPR001570">
    <property type="entry name" value="Peptidase_M4_C_domain"/>
</dbReference>
<dbReference type="Gene3D" id="3.10.170.10">
    <property type="match status" value="1"/>
</dbReference>
<evidence type="ECO:0000256" key="8">
    <source>
        <dbReference type="ARBA" id="ARBA00023049"/>
    </source>
</evidence>
<evidence type="ECO:0000259" key="11">
    <source>
        <dbReference type="Pfam" id="PF01447"/>
    </source>
</evidence>
<feature type="domain" description="FTP" evidence="15">
    <location>
        <begin position="63"/>
        <end position="111"/>
    </location>
</feature>
<dbReference type="InterPro" id="IPR013856">
    <property type="entry name" value="Peptidase_M4_domain"/>
</dbReference>
<dbReference type="Gene3D" id="2.60.120.380">
    <property type="match status" value="1"/>
</dbReference>
<protein>
    <recommendedName>
        <fullName evidence="10">Neutral metalloproteinase</fullName>
        <ecNumber evidence="10">3.4.24.-</ecNumber>
    </recommendedName>
</protein>
<evidence type="ECO:0000259" key="12">
    <source>
        <dbReference type="Pfam" id="PF02868"/>
    </source>
</evidence>
<dbReference type="EC" id="3.4.24.-" evidence="10"/>
<feature type="domain" description="Peptidase M4" evidence="11">
    <location>
        <begin position="214"/>
        <end position="350"/>
    </location>
</feature>
<evidence type="ECO:0000259" key="15">
    <source>
        <dbReference type="Pfam" id="PF07504"/>
    </source>
</evidence>
<accession>A0ABM5Z922</accession>
<dbReference type="GO" id="GO:0008237">
    <property type="term" value="F:metallopeptidase activity"/>
    <property type="evidence" value="ECO:0007669"/>
    <property type="project" value="UniProtKB-KW"/>
</dbReference>
<feature type="domain" description="Peptidase M4 C-terminal" evidence="12">
    <location>
        <begin position="353"/>
        <end position="497"/>
    </location>
</feature>
<evidence type="ECO:0000313" key="17">
    <source>
        <dbReference type="Proteomes" id="UP000074914"/>
    </source>
</evidence>
<dbReference type="PANTHER" id="PTHR33794:SF1">
    <property type="entry name" value="BACILLOLYSIN"/>
    <property type="match status" value="1"/>
</dbReference>
<dbReference type="InterPro" id="IPR011096">
    <property type="entry name" value="FTP_domain"/>
</dbReference>
<evidence type="ECO:0000256" key="5">
    <source>
        <dbReference type="ARBA" id="ARBA00022729"/>
    </source>
</evidence>
<feature type="domain" description="PepSY" evidence="13">
    <location>
        <begin position="136"/>
        <end position="197"/>
    </location>
</feature>
<dbReference type="PRINTS" id="PR00730">
    <property type="entry name" value="THERMOLYSIN"/>
</dbReference>
<feature type="domain" description="Peptidase C-terminal archaeal/bacterial" evidence="14">
    <location>
        <begin position="523"/>
        <end position="590"/>
    </location>
</feature>
<dbReference type="RefSeq" id="WP_062116921.1">
    <property type="nucleotide sequence ID" value="NZ_CP013236.1"/>
</dbReference>
<comment type="cofactor">
    <cofactor evidence="1 10">
        <name>Zn(2+)</name>
        <dbReference type="ChEBI" id="CHEBI:29105"/>
    </cofactor>
</comment>
<evidence type="ECO:0000259" key="14">
    <source>
        <dbReference type="Pfam" id="PF04151"/>
    </source>
</evidence>
<dbReference type="InterPro" id="IPR025711">
    <property type="entry name" value="PepSY"/>
</dbReference>
<keyword evidence="3 10" id="KW-0645">Protease</keyword>
<evidence type="ECO:0000256" key="9">
    <source>
        <dbReference type="ARBA" id="ARBA00023145"/>
    </source>
</evidence>
<evidence type="ECO:0000256" key="6">
    <source>
        <dbReference type="ARBA" id="ARBA00022801"/>
    </source>
</evidence>
<dbReference type="InterPro" id="IPR050728">
    <property type="entry name" value="Zinc_Metalloprotease_M4"/>
</dbReference>
<dbReference type="InterPro" id="IPR007280">
    <property type="entry name" value="Peptidase_C_arc/bac"/>
</dbReference>
<keyword evidence="17" id="KW-1185">Reference proteome</keyword>
<name>A0ABM5Z922_9BURK</name>
<dbReference type="InterPro" id="IPR027268">
    <property type="entry name" value="Peptidase_M4/M1_CTD_sf"/>
</dbReference>
<evidence type="ECO:0000256" key="3">
    <source>
        <dbReference type="ARBA" id="ARBA00022670"/>
    </source>
</evidence>
<keyword evidence="6 10" id="KW-0378">Hydrolase</keyword>
<comment type="function">
    <text evidence="10">Extracellular zinc metalloprotease.</text>
</comment>
<evidence type="ECO:0000256" key="7">
    <source>
        <dbReference type="ARBA" id="ARBA00022833"/>
    </source>
</evidence>
<feature type="signal peptide" evidence="10">
    <location>
        <begin position="1"/>
        <end position="30"/>
    </location>
</feature>
<evidence type="ECO:0000256" key="2">
    <source>
        <dbReference type="ARBA" id="ARBA00009388"/>
    </source>
</evidence>
<keyword evidence="4" id="KW-0479">Metal-binding</keyword>
<keyword evidence="8 10" id="KW-0482">Metalloprotease</keyword>